<dbReference type="EC" id="2.4.1.221" evidence="4"/>
<dbReference type="GO" id="GO:0005783">
    <property type="term" value="C:endoplasmic reticulum"/>
    <property type="evidence" value="ECO:0007669"/>
    <property type="project" value="UniProtKB-SubCell"/>
</dbReference>
<keyword evidence="11" id="KW-0325">Glycoprotein</keyword>
<evidence type="ECO:0000256" key="13">
    <source>
        <dbReference type="ARBA" id="ARBA00023277"/>
    </source>
</evidence>
<evidence type="ECO:0000256" key="19">
    <source>
        <dbReference type="SAM" id="SignalP"/>
    </source>
</evidence>
<evidence type="ECO:0000256" key="12">
    <source>
        <dbReference type="ARBA" id="ARBA00023253"/>
    </source>
</evidence>
<evidence type="ECO:0000256" key="1">
    <source>
        <dbReference type="ARBA" id="ARBA00004240"/>
    </source>
</evidence>
<keyword evidence="13" id="KW-0119">Carbohydrate metabolism</keyword>
<evidence type="ECO:0000256" key="10">
    <source>
        <dbReference type="ARBA" id="ARBA00023157"/>
    </source>
</evidence>
<evidence type="ECO:0000256" key="17">
    <source>
        <dbReference type="ARBA" id="ARBA00047273"/>
    </source>
</evidence>
<keyword evidence="10" id="KW-1015">Disulfide bond</keyword>
<dbReference type="Pfam" id="PF10250">
    <property type="entry name" value="O-FucT"/>
    <property type="match status" value="1"/>
</dbReference>
<comment type="catalytic activity">
    <reaction evidence="17">
        <text>L-threonyl-[protein] + GDP-beta-L-fucose = 3-O-(alpha-L-fucosyl)-L-threonyl-[protein] + GDP + H(+)</text>
        <dbReference type="Rhea" id="RHEA:70491"/>
        <dbReference type="Rhea" id="RHEA-COMP:11060"/>
        <dbReference type="Rhea" id="RHEA-COMP:17915"/>
        <dbReference type="ChEBI" id="CHEBI:15378"/>
        <dbReference type="ChEBI" id="CHEBI:30013"/>
        <dbReference type="ChEBI" id="CHEBI:57273"/>
        <dbReference type="ChEBI" id="CHEBI:58189"/>
        <dbReference type="ChEBI" id="CHEBI:189631"/>
        <dbReference type="EC" id="2.4.1.221"/>
    </reaction>
    <physiologicalReaction direction="left-to-right" evidence="17">
        <dbReference type="Rhea" id="RHEA:70492"/>
    </physiologicalReaction>
</comment>
<dbReference type="CDD" id="cd11298">
    <property type="entry name" value="O-FucT-2"/>
    <property type="match status" value="1"/>
</dbReference>
<comment type="similarity">
    <text evidence="14">Belongs to the glycosyltransferase 68 family.</text>
</comment>
<evidence type="ECO:0000313" key="21">
    <source>
        <dbReference type="Proteomes" id="UP001176961"/>
    </source>
</evidence>
<comment type="catalytic activity">
    <reaction evidence="18">
        <text>L-seryl-[protein] + GDP-beta-L-fucose = 3-O-(alpha-L-fucosyl)-L-seryl-[protein] + GDP + H(+)</text>
        <dbReference type="Rhea" id="RHEA:63644"/>
        <dbReference type="Rhea" id="RHEA-COMP:9863"/>
        <dbReference type="Rhea" id="RHEA-COMP:17914"/>
        <dbReference type="ChEBI" id="CHEBI:15378"/>
        <dbReference type="ChEBI" id="CHEBI:29999"/>
        <dbReference type="ChEBI" id="CHEBI:57273"/>
        <dbReference type="ChEBI" id="CHEBI:58189"/>
        <dbReference type="ChEBI" id="CHEBI:189632"/>
        <dbReference type="EC" id="2.4.1.221"/>
    </reaction>
    <physiologicalReaction direction="left-to-right" evidence="18">
        <dbReference type="Rhea" id="RHEA:63645"/>
    </physiologicalReaction>
</comment>
<evidence type="ECO:0000256" key="9">
    <source>
        <dbReference type="ARBA" id="ARBA00023034"/>
    </source>
</evidence>
<keyword evidence="5" id="KW-0328">Glycosyltransferase</keyword>
<comment type="subcellular location">
    <subcellularLocation>
        <location evidence="1">Endoplasmic reticulum</location>
    </subcellularLocation>
    <subcellularLocation>
        <location evidence="2">Golgi apparatus</location>
    </subcellularLocation>
</comment>
<sequence length="415" mass="48770">MWVFLVLLASFIISSYCERDTVSIVDSDKYSIARDKKFLIYDINHGEGFNLRRDVYMRIANAVRLLRESGEPYVLVLPPWGGLYHWQQQAVKLKWSVFFDVQSMNEFVPVMEFEDFLEENGHIIDQVVYLQPYEEGWTKEYVLKYDHRECIDGSRFYKNENNAWRGWFFSFNEVKAKNFECLSVQGDSEILKKIIMNEYSDKSSVFIDRAEAILHQNYGDVYYWQARRSMRYAKYLIEAGNEFRRLKLSSTDETDRTQLPPSFRDERAQRKALGGDYVCAHWRRRDFIRAHGKELPSVNGTATKLNELCDKIGVSRVFLATDAPDSEVQQLKALMRYPVLQYKNDKLPDGAVAIVDQWICAHARYFIGSHASTFSYRIQEDREILGFPPKSTFNRFCPDEVNECEQPAKWTIVYD</sequence>
<evidence type="ECO:0000256" key="3">
    <source>
        <dbReference type="ARBA" id="ARBA00004922"/>
    </source>
</evidence>
<keyword evidence="9" id="KW-0333">Golgi apparatus</keyword>
<evidence type="ECO:0000256" key="11">
    <source>
        <dbReference type="ARBA" id="ARBA00023180"/>
    </source>
</evidence>
<evidence type="ECO:0000256" key="15">
    <source>
        <dbReference type="ARBA" id="ARBA00026232"/>
    </source>
</evidence>
<dbReference type="PANTHER" id="PTHR13398">
    <property type="entry name" value="GDP-FUCOSE PROTEIN O-FUCOSYLTRANSFERASE 2"/>
    <property type="match status" value="1"/>
</dbReference>
<dbReference type="GO" id="GO:0005794">
    <property type="term" value="C:Golgi apparatus"/>
    <property type="evidence" value="ECO:0007669"/>
    <property type="project" value="UniProtKB-SubCell"/>
</dbReference>
<evidence type="ECO:0000256" key="16">
    <source>
        <dbReference type="ARBA" id="ARBA00033083"/>
    </source>
</evidence>
<evidence type="ECO:0000256" key="2">
    <source>
        <dbReference type="ARBA" id="ARBA00004555"/>
    </source>
</evidence>
<proteinExistence type="inferred from homology"/>
<comment type="pathway">
    <text evidence="3">Protein modification; protein glycosylation.</text>
</comment>
<evidence type="ECO:0000256" key="8">
    <source>
        <dbReference type="ARBA" id="ARBA00022824"/>
    </source>
</evidence>
<evidence type="ECO:0000256" key="5">
    <source>
        <dbReference type="ARBA" id="ARBA00022676"/>
    </source>
</evidence>
<accession>A0AA36M5M9</accession>
<keyword evidence="6" id="KW-0808">Transferase</keyword>
<dbReference type="InterPro" id="IPR045130">
    <property type="entry name" value="OFUT2-like"/>
</dbReference>
<dbReference type="PANTHER" id="PTHR13398:SF0">
    <property type="entry name" value="GDP-FUCOSE PROTEIN O-FUCOSYLTRANSFERASE 2"/>
    <property type="match status" value="1"/>
</dbReference>
<evidence type="ECO:0000313" key="20">
    <source>
        <dbReference type="EMBL" id="CAJ0598715.1"/>
    </source>
</evidence>
<gene>
    <name evidence="20" type="ORF">CYNAS_LOCUS10698</name>
</gene>
<feature type="signal peptide" evidence="19">
    <location>
        <begin position="1"/>
        <end position="17"/>
    </location>
</feature>
<protein>
    <recommendedName>
        <fullName evidence="15">GDP-fucose protein O-fucosyltransferase 2</fullName>
        <ecNumber evidence="4">2.4.1.221</ecNumber>
    </recommendedName>
    <alternativeName>
        <fullName evidence="16">Peptide-O-fucosyltransferase 2</fullName>
    </alternativeName>
</protein>
<dbReference type="AlphaFoldDB" id="A0AA36M5M9"/>
<organism evidence="20 21">
    <name type="scientific">Cylicocyclus nassatus</name>
    <name type="common">Nematode worm</name>
    <dbReference type="NCBI Taxonomy" id="53992"/>
    <lineage>
        <taxon>Eukaryota</taxon>
        <taxon>Metazoa</taxon>
        <taxon>Ecdysozoa</taxon>
        <taxon>Nematoda</taxon>
        <taxon>Chromadorea</taxon>
        <taxon>Rhabditida</taxon>
        <taxon>Rhabditina</taxon>
        <taxon>Rhabditomorpha</taxon>
        <taxon>Strongyloidea</taxon>
        <taxon>Strongylidae</taxon>
        <taxon>Cylicocyclus</taxon>
    </lineage>
</organism>
<keyword evidence="7 19" id="KW-0732">Signal</keyword>
<dbReference type="GO" id="GO:0006004">
    <property type="term" value="P:fucose metabolic process"/>
    <property type="evidence" value="ECO:0007669"/>
    <property type="project" value="UniProtKB-KW"/>
</dbReference>
<keyword evidence="8" id="KW-0256">Endoplasmic reticulum</keyword>
<evidence type="ECO:0000256" key="6">
    <source>
        <dbReference type="ARBA" id="ARBA00022679"/>
    </source>
</evidence>
<keyword evidence="12" id="KW-0294">Fucose metabolism</keyword>
<keyword evidence="21" id="KW-1185">Reference proteome</keyword>
<dbReference type="Proteomes" id="UP001176961">
    <property type="component" value="Unassembled WGS sequence"/>
</dbReference>
<dbReference type="GO" id="GO:0046922">
    <property type="term" value="F:peptide-O-fucosyltransferase activity"/>
    <property type="evidence" value="ECO:0007669"/>
    <property type="project" value="UniProtKB-EC"/>
</dbReference>
<dbReference type="EMBL" id="CATQJL010000223">
    <property type="protein sequence ID" value="CAJ0598715.1"/>
    <property type="molecule type" value="Genomic_DNA"/>
</dbReference>
<evidence type="ECO:0000256" key="7">
    <source>
        <dbReference type="ARBA" id="ARBA00022729"/>
    </source>
</evidence>
<comment type="caution">
    <text evidence="20">The sequence shown here is derived from an EMBL/GenBank/DDBJ whole genome shotgun (WGS) entry which is preliminary data.</text>
</comment>
<dbReference type="FunFam" id="3.40.50.11350:FF:000002">
    <property type="entry name" value="GDP-fucose protein O-fucosyltransferase 2"/>
    <property type="match status" value="1"/>
</dbReference>
<name>A0AA36M5M9_CYLNA</name>
<dbReference type="Gene3D" id="3.40.50.11340">
    <property type="match status" value="1"/>
</dbReference>
<feature type="chain" id="PRO_5041400025" description="GDP-fucose protein O-fucosyltransferase 2" evidence="19">
    <location>
        <begin position="18"/>
        <end position="415"/>
    </location>
</feature>
<reference evidence="20" key="1">
    <citation type="submission" date="2023-07" db="EMBL/GenBank/DDBJ databases">
        <authorList>
            <consortium name="CYATHOMIX"/>
        </authorList>
    </citation>
    <scope>NUCLEOTIDE SEQUENCE</scope>
    <source>
        <strain evidence="20">N/A</strain>
    </source>
</reference>
<evidence type="ECO:0000256" key="18">
    <source>
        <dbReference type="ARBA" id="ARBA00048647"/>
    </source>
</evidence>
<evidence type="ECO:0000256" key="4">
    <source>
        <dbReference type="ARBA" id="ARBA00012196"/>
    </source>
</evidence>
<evidence type="ECO:0000256" key="14">
    <source>
        <dbReference type="ARBA" id="ARBA00025803"/>
    </source>
</evidence>
<dbReference type="InterPro" id="IPR019378">
    <property type="entry name" value="GDP-Fuc_O-FucTrfase"/>
</dbReference>
<dbReference type="Gene3D" id="3.40.50.11350">
    <property type="match status" value="1"/>
</dbReference>